<keyword evidence="2" id="KW-1185">Reference proteome</keyword>
<reference evidence="2" key="1">
    <citation type="journal article" date="2013" name="Nat. Genet.">
        <title>The draft genomes of soft-shell turtle and green sea turtle yield insights into the development and evolution of the turtle-specific body plan.</title>
        <authorList>
            <person name="Wang Z."/>
            <person name="Pascual-Anaya J."/>
            <person name="Zadissa A."/>
            <person name="Li W."/>
            <person name="Niimura Y."/>
            <person name="Huang Z."/>
            <person name="Li C."/>
            <person name="White S."/>
            <person name="Xiong Z."/>
            <person name="Fang D."/>
            <person name="Wang B."/>
            <person name="Ming Y."/>
            <person name="Chen Y."/>
            <person name="Zheng Y."/>
            <person name="Kuraku S."/>
            <person name="Pignatelli M."/>
            <person name="Herrero J."/>
            <person name="Beal K."/>
            <person name="Nozawa M."/>
            <person name="Li Q."/>
            <person name="Wang J."/>
            <person name="Zhang H."/>
            <person name="Yu L."/>
            <person name="Shigenobu S."/>
            <person name="Wang J."/>
            <person name="Liu J."/>
            <person name="Flicek P."/>
            <person name="Searle S."/>
            <person name="Wang J."/>
            <person name="Kuratani S."/>
            <person name="Yin Y."/>
            <person name="Aken B."/>
            <person name="Zhang G."/>
            <person name="Irie N."/>
        </authorList>
    </citation>
    <scope>NUCLEOTIDE SEQUENCE [LARGE SCALE GENOMIC DNA]</scope>
</reference>
<evidence type="ECO:0000313" key="1">
    <source>
        <dbReference type="EMBL" id="EMP30668.1"/>
    </source>
</evidence>
<proteinExistence type="predicted"/>
<dbReference type="Gene3D" id="1.10.287.3160">
    <property type="match status" value="1"/>
</dbReference>
<organism evidence="1 2">
    <name type="scientific">Chelonia mydas</name>
    <name type="common">Green sea-turtle</name>
    <name type="synonym">Chelonia agassizi</name>
    <dbReference type="NCBI Taxonomy" id="8469"/>
    <lineage>
        <taxon>Eukaryota</taxon>
        <taxon>Metazoa</taxon>
        <taxon>Chordata</taxon>
        <taxon>Craniata</taxon>
        <taxon>Vertebrata</taxon>
        <taxon>Euteleostomi</taxon>
        <taxon>Archelosauria</taxon>
        <taxon>Testudinata</taxon>
        <taxon>Testudines</taxon>
        <taxon>Cryptodira</taxon>
        <taxon>Durocryptodira</taxon>
        <taxon>Americhelydia</taxon>
        <taxon>Chelonioidea</taxon>
        <taxon>Cheloniidae</taxon>
        <taxon>Chelonia</taxon>
    </lineage>
</organism>
<dbReference type="Proteomes" id="UP000031443">
    <property type="component" value="Unassembled WGS sequence"/>
</dbReference>
<evidence type="ECO:0000313" key="2">
    <source>
        <dbReference type="Proteomes" id="UP000031443"/>
    </source>
</evidence>
<name>M7BEX2_CHEMY</name>
<gene>
    <name evidence="1" type="ORF">UY3_12223</name>
</gene>
<dbReference type="EMBL" id="KB548796">
    <property type="protein sequence ID" value="EMP30668.1"/>
    <property type="molecule type" value="Genomic_DNA"/>
</dbReference>
<accession>M7BEX2</accession>
<protein>
    <submittedName>
        <fullName evidence="1">Uncharacterized protein</fullName>
    </submittedName>
</protein>
<sequence length="78" mass="8717">MALQAALDSTDTAARSATTVTVMRRASWLHLSGFPREVQSMVEYLPFSRPKLFVAKTDESLHTLRLKGNSEISGYLYP</sequence>
<dbReference type="AlphaFoldDB" id="M7BEX2"/>